<dbReference type="Proteomes" id="UP000182987">
    <property type="component" value="Chromosome"/>
</dbReference>
<dbReference type="PATRIC" id="fig|1440763.5.peg.317"/>
<organism evidence="1 2">
    <name type="scientific">Luteibacter rhizovicinus DSM 16549</name>
    <dbReference type="NCBI Taxonomy" id="1440763"/>
    <lineage>
        <taxon>Bacteria</taxon>
        <taxon>Pseudomonadati</taxon>
        <taxon>Pseudomonadota</taxon>
        <taxon>Gammaproteobacteria</taxon>
        <taxon>Lysobacterales</taxon>
        <taxon>Rhodanobacteraceae</taxon>
        <taxon>Luteibacter</taxon>
    </lineage>
</organism>
<name>A0A0G9HEI4_9GAMM</name>
<accession>A0A0G9HEI4</accession>
<reference evidence="2" key="1">
    <citation type="submission" date="2016-09" db="EMBL/GenBank/DDBJ databases">
        <authorList>
            <person name="Lysoe E."/>
        </authorList>
    </citation>
    <scope>NUCLEOTIDE SEQUENCE [LARGE SCALE GENOMIC DNA]</scope>
    <source>
        <strain evidence="2">LJ96T</strain>
    </source>
</reference>
<sequence length="115" mass="12458">MNRPLSDGERQLVCWMLEHGSVTAAGFLPQVDLLEVSPWKCQCGCASLQFEINGYPAPVGGMRPLAEYTFQAGLERSGIFVYEQASRLAGVEVYGLTGEAAKTLPSVSELELFGD</sequence>
<protein>
    <submittedName>
        <fullName evidence="1">Uncharacterized protein</fullName>
    </submittedName>
</protein>
<dbReference type="RefSeq" id="WP_046966330.1">
    <property type="nucleotide sequence ID" value="NZ_CP017480.1"/>
</dbReference>
<dbReference type="OrthoDB" id="122496at2"/>
<gene>
    <name evidence="1" type="ORF">BJI69_12570</name>
</gene>
<evidence type="ECO:0000313" key="2">
    <source>
        <dbReference type="Proteomes" id="UP000182987"/>
    </source>
</evidence>
<dbReference type="KEGG" id="lrz:BJI69_12570"/>
<evidence type="ECO:0000313" key="1">
    <source>
        <dbReference type="EMBL" id="APG04651.1"/>
    </source>
</evidence>
<proteinExistence type="predicted"/>
<keyword evidence="2" id="KW-1185">Reference proteome</keyword>
<dbReference type="EMBL" id="CP017480">
    <property type="protein sequence ID" value="APG04651.1"/>
    <property type="molecule type" value="Genomic_DNA"/>
</dbReference>
<dbReference type="AlphaFoldDB" id="A0A0G9HEI4"/>